<evidence type="ECO:0000313" key="2">
    <source>
        <dbReference type="EMBL" id="KAF7168380.1"/>
    </source>
</evidence>
<dbReference type="EMBL" id="JACBAE010001266">
    <property type="protein sequence ID" value="KAF7168380.1"/>
    <property type="molecule type" value="Genomic_DNA"/>
</dbReference>
<organism evidence="2 3">
    <name type="scientific">Aspergillus felis</name>
    <dbReference type="NCBI Taxonomy" id="1287682"/>
    <lineage>
        <taxon>Eukaryota</taxon>
        <taxon>Fungi</taxon>
        <taxon>Dikarya</taxon>
        <taxon>Ascomycota</taxon>
        <taxon>Pezizomycotina</taxon>
        <taxon>Eurotiomycetes</taxon>
        <taxon>Eurotiomycetidae</taxon>
        <taxon>Eurotiales</taxon>
        <taxon>Aspergillaceae</taxon>
        <taxon>Aspergillus</taxon>
        <taxon>Aspergillus subgen. Fumigati</taxon>
    </lineage>
</organism>
<evidence type="ECO:0000313" key="3">
    <source>
        <dbReference type="Proteomes" id="UP000654922"/>
    </source>
</evidence>
<accession>A0A8H6UZF2</accession>
<comment type="caution">
    <text evidence="2">The sequence shown here is derived from an EMBL/GenBank/DDBJ whole genome shotgun (WGS) entry which is preliminary data.</text>
</comment>
<evidence type="ECO:0000256" key="1">
    <source>
        <dbReference type="SAM" id="MobiDB-lite"/>
    </source>
</evidence>
<dbReference type="AlphaFoldDB" id="A0A8H6UZF2"/>
<feature type="compositionally biased region" description="Polar residues" evidence="1">
    <location>
        <begin position="137"/>
        <end position="147"/>
    </location>
</feature>
<sequence length="180" mass="19552">MQALRTWTEKCCAAALDNYKMNREAYYANPDATPYIGSGSSRLYKFGEPGHDSKRGVTMGGMIAKVYESMRTSRLYHHVALSISDVHENSSAAEKALAANKDEDTQFSYAMAKARALTGWGGKSPESLSGDEKNDDAQAQNISSTATVVDDTSYLSETEAGANQKVKEEVAMTPSMAWKA</sequence>
<proteinExistence type="predicted"/>
<feature type="region of interest" description="Disordered" evidence="1">
    <location>
        <begin position="119"/>
        <end position="165"/>
    </location>
</feature>
<dbReference type="OrthoDB" id="10051290at2759"/>
<protein>
    <submittedName>
        <fullName evidence="2">Uncharacterized protein</fullName>
    </submittedName>
</protein>
<name>A0A8H6UZF2_9EURO</name>
<gene>
    <name evidence="2" type="ORF">CNMCM5623_001463</name>
</gene>
<dbReference type="Gene3D" id="1.20.200.10">
    <property type="entry name" value="Fumarase/aspartase (Central domain)"/>
    <property type="match status" value="1"/>
</dbReference>
<reference evidence="2" key="1">
    <citation type="submission" date="2020-06" db="EMBL/GenBank/DDBJ databases">
        <title>Draft genome sequences of strains closely related to Aspergillus parafelis and Aspergillus hiratsukae.</title>
        <authorList>
            <person name="Dos Santos R.A.C."/>
            <person name="Rivero-Menendez O."/>
            <person name="Steenwyk J.L."/>
            <person name="Mead M.E."/>
            <person name="Goldman G.H."/>
            <person name="Alastruey-Izquierdo A."/>
            <person name="Rokas A."/>
        </authorList>
    </citation>
    <scope>NUCLEOTIDE SEQUENCE</scope>
    <source>
        <strain evidence="2">CNM-CM5623</strain>
    </source>
</reference>
<dbReference type="Proteomes" id="UP000654922">
    <property type="component" value="Unassembled WGS sequence"/>
</dbReference>